<dbReference type="OrthoDB" id="9778383at2"/>
<evidence type="ECO:0000256" key="2">
    <source>
        <dbReference type="ARBA" id="ARBA00022598"/>
    </source>
</evidence>
<dbReference type="Pfam" id="PF13193">
    <property type="entry name" value="AMP-binding_C"/>
    <property type="match status" value="1"/>
</dbReference>
<dbReference type="CDD" id="cd05936">
    <property type="entry name" value="FC-FACS_FadD_like"/>
    <property type="match status" value="1"/>
</dbReference>
<dbReference type="STRING" id="1220589.CD32_11290"/>
<feature type="domain" description="AMP-binding enzyme C-terminal" evidence="4">
    <location>
        <begin position="452"/>
        <end position="526"/>
    </location>
</feature>
<evidence type="ECO:0000256" key="1">
    <source>
        <dbReference type="ARBA" id="ARBA00006432"/>
    </source>
</evidence>
<dbReference type="SUPFAM" id="SSF56801">
    <property type="entry name" value="Acetyl-CoA synthetase-like"/>
    <property type="match status" value="1"/>
</dbReference>
<dbReference type="PANTHER" id="PTHR43767:SF9">
    <property type="entry name" value="LONG-CHAIN-FATTY-ACID--COA LIGASE"/>
    <property type="match status" value="1"/>
</dbReference>
<proteinExistence type="inferred from homology"/>
<dbReference type="Gene3D" id="3.40.50.980">
    <property type="match status" value="2"/>
</dbReference>
<keyword evidence="2" id="KW-0436">Ligase</keyword>
<dbReference type="FunFam" id="3.40.50.12780:FF:000003">
    <property type="entry name" value="Long-chain-fatty-acid--CoA ligase FadD"/>
    <property type="match status" value="1"/>
</dbReference>
<dbReference type="AlphaFoldDB" id="A0A0A3IJV4"/>
<dbReference type="InterPro" id="IPR020845">
    <property type="entry name" value="AMP-binding_CS"/>
</dbReference>
<dbReference type="InterPro" id="IPR045851">
    <property type="entry name" value="AMP-bd_C_sf"/>
</dbReference>
<comment type="caution">
    <text evidence="5">The sequence shown here is derived from an EMBL/GenBank/DDBJ whole genome shotgun (WGS) entry which is preliminary data.</text>
</comment>
<dbReference type="PROSITE" id="PS00455">
    <property type="entry name" value="AMP_BINDING"/>
    <property type="match status" value="1"/>
</dbReference>
<gene>
    <name evidence="5" type="ORF">CD32_11290</name>
</gene>
<dbReference type="eggNOG" id="COG0318">
    <property type="taxonomic scope" value="Bacteria"/>
</dbReference>
<accession>A0A0A3IJV4</accession>
<keyword evidence="6" id="KW-1185">Reference proteome</keyword>
<evidence type="ECO:0000313" key="5">
    <source>
        <dbReference type="EMBL" id="KGR85029.1"/>
    </source>
</evidence>
<dbReference type="Proteomes" id="UP000030437">
    <property type="component" value="Unassembled WGS sequence"/>
</dbReference>
<dbReference type="NCBIfam" id="NF004837">
    <property type="entry name" value="PRK06187.1"/>
    <property type="match status" value="1"/>
</dbReference>
<evidence type="ECO:0000259" key="4">
    <source>
        <dbReference type="Pfam" id="PF13193"/>
    </source>
</evidence>
<dbReference type="InterPro" id="IPR050237">
    <property type="entry name" value="ATP-dep_AMP-bd_enzyme"/>
</dbReference>
<dbReference type="EMBL" id="JPVP01000055">
    <property type="protein sequence ID" value="KGR85029.1"/>
    <property type="molecule type" value="Genomic_DNA"/>
</dbReference>
<dbReference type="InterPro" id="IPR000873">
    <property type="entry name" value="AMP-dep_synth/lig_dom"/>
</dbReference>
<sequence>MKVEKVWYKQYPSSISPDIEFPVKTMPEILQETVEKIPDHIAIKFYTKEIRYKELWSFSSMFAASLQQTGIQKGDRVAIMLPNCPQYIISYYGILKAGAIVTQVNPMYLEKELLYILNDSAAKTIVVYEPLYPRIKAIADKTVLEKIVVVSFEPEKSTLQDEDELFEQFIGNGIGRAILPVEIDPLEDVAVLQYTGGTTGVSKGAMLTHRNISVNAQQSHIFFENEHPFGVDRCLTVIPLFHVFGMTSCMNLSILNGATIILLPKFDLQEVLQTIKEEQPTTFPGVPTMYIALVNHPNAQDYGIDSIKTCNSGSAPIPVQTLHEFEKRTGAKILEGFGLSEAAPVTHCNPPFGERKPGSVGIGVPGTDYKIVDLSTGLEEMPAGELGELIIRGPQIMKGYWNMPEETENTIRNGWLYTGDIAKVDEDGYLYIVDRKKDMIIASGYNVYPRDIEELLYEHPAVQEAVVIGIPDEYRGETIKALIVKKADQTVTEQDIIDWSRERIAAYKVPKYLEFRTELPKTIVGKILRRALREENASDQPRS</sequence>
<dbReference type="Gene3D" id="2.30.38.10">
    <property type="entry name" value="Luciferase, Domain 3"/>
    <property type="match status" value="1"/>
</dbReference>
<dbReference type="PANTHER" id="PTHR43767">
    <property type="entry name" value="LONG-CHAIN-FATTY-ACID--COA LIGASE"/>
    <property type="match status" value="1"/>
</dbReference>
<dbReference type="Pfam" id="PF00501">
    <property type="entry name" value="AMP-binding"/>
    <property type="match status" value="1"/>
</dbReference>
<feature type="domain" description="AMP-dependent synthetase/ligase" evidence="3">
    <location>
        <begin position="30"/>
        <end position="401"/>
    </location>
</feature>
<organism evidence="5 6">
    <name type="scientific">Lysinibacillus odysseyi 34hs-1 = NBRC 100172</name>
    <dbReference type="NCBI Taxonomy" id="1220589"/>
    <lineage>
        <taxon>Bacteria</taxon>
        <taxon>Bacillati</taxon>
        <taxon>Bacillota</taxon>
        <taxon>Bacilli</taxon>
        <taxon>Bacillales</taxon>
        <taxon>Bacillaceae</taxon>
        <taxon>Lysinibacillus</taxon>
    </lineage>
</organism>
<dbReference type="FunFam" id="3.30.300.30:FF:000008">
    <property type="entry name" value="2,3-dihydroxybenzoate-AMP ligase"/>
    <property type="match status" value="1"/>
</dbReference>
<dbReference type="Gene3D" id="3.30.300.30">
    <property type="match status" value="1"/>
</dbReference>
<dbReference type="RefSeq" id="WP_036154584.1">
    <property type="nucleotide sequence ID" value="NZ_AVCX01000006.1"/>
</dbReference>
<evidence type="ECO:0000313" key="6">
    <source>
        <dbReference type="Proteomes" id="UP000030437"/>
    </source>
</evidence>
<comment type="similarity">
    <text evidence="1">Belongs to the ATP-dependent AMP-binding enzyme family.</text>
</comment>
<reference evidence="5 6" key="1">
    <citation type="submission" date="2014-02" db="EMBL/GenBank/DDBJ databases">
        <title>Draft genome sequence of Lysinibacillus odysseyi NBRC 100172.</title>
        <authorList>
            <person name="Zhang F."/>
            <person name="Wang G."/>
            <person name="Zhang L."/>
        </authorList>
    </citation>
    <scope>NUCLEOTIDE SEQUENCE [LARGE SCALE GENOMIC DNA]</scope>
    <source>
        <strain evidence="5 6">NBRC 100172</strain>
    </source>
</reference>
<protein>
    <submittedName>
        <fullName evidence="5">AMP-dependent synthetase</fullName>
    </submittedName>
</protein>
<dbReference type="GO" id="GO:0016877">
    <property type="term" value="F:ligase activity, forming carbon-sulfur bonds"/>
    <property type="evidence" value="ECO:0007669"/>
    <property type="project" value="UniProtKB-ARBA"/>
</dbReference>
<evidence type="ECO:0000259" key="3">
    <source>
        <dbReference type="Pfam" id="PF00501"/>
    </source>
</evidence>
<name>A0A0A3IJV4_9BACI</name>
<dbReference type="InterPro" id="IPR025110">
    <property type="entry name" value="AMP-bd_C"/>
</dbReference>